<evidence type="ECO:0000313" key="2">
    <source>
        <dbReference type="EMBL" id="PHN97277.1"/>
    </source>
</evidence>
<reference evidence="2 3" key="1">
    <citation type="journal article" date="2016" name="Nat. Commun.">
        <title>Microbial interactions lead to rapid micro-scale successions on model marine particles.</title>
        <authorList>
            <person name="Datta M.S."/>
            <person name="Sliwerska E."/>
            <person name="Gore J."/>
            <person name="Polz M.F."/>
            <person name="Cordero O.X."/>
        </authorList>
    </citation>
    <scope>NUCLEOTIDE SEQUENCE [LARGE SCALE GENOMIC DNA]</scope>
    <source>
        <strain evidence="2 3">4G03</strain>
    </source>
</reference>
<dbReference type="EMBL" id="PDUU01000008">
    <property type="protein sequence ID" value="PHN97277.1"/>
    <property type="molecule type" value="Genomic_DNA"/>
</dbReference>
<dbReference type="Proteomes" id="UP000222163">
    <property type="component" value="Unassembled WGS sequence"/>
</dbReference>
<evidence type="ECO:0000313" key="1">
    <source>
        <dbReference type="EMBL" id="MDP2542586.1"/>
    </source>
</evidence>
<dbReference type="Pfam" id="PF17642">
    <property type="entry name" value="TssD"/>
    <property type="match status" value="1"/>
</dbReference>
<dbReference type="AlphaFoldDB" id="A0A2G1BTB0"/>
<evidence type="ECO:0000313" key="3">
    <source>
        <dbReference type="Proteomes" id="UP000222163"/>
    </source>
</evidence>
<reference evidence="1 4" key="3">
    <citation type="submission" date="2023-07" db="EMBL/GenBank/DDBJ databases">
        <title>Genome content predicts the carbon catabolic preferences of heterotrophic bacteria.</title>
        <authorList>
            <person name="Gralka M."/>
        </authorList>
    </citation>
    <scope>NUCLEOTIDE SEQUENCE [LARGE SCALE GENOMIC DNA]</scope>
    <source>
        <strain evidence="1 4">4G03</strain>
    </source>
</reference>
<dbReference type="Proteomes" id="UP001242342">
    <property type="component" value="Unassembled WGS sequence"/>
</dbReference>
<sequence length="261" mass="30588">MNVKAKLFVCGEERELFNTNLNYDRLIDWNGKPTSALMGGTISVTFESQMYDDSFLEWIIADRTENKKVSYPFNLYQLREGKVVFYQDDFDGLEIFEYSFKDATLINYHEKFCNQSGMQVTLTISPAMQDYRFFNNSSWSKKSTTRYIKHWQESFIPIKETAPYKAKEDTTPRFTCYYTDLEGNKQAEVNTGEEVYLVLKTENAIGQTIDIDLSNHTKDFVYKDKVIENDIIKDFKVTSSEHKLKLRVVVQQEGERETIQN</sequence>
<name>A0A2G1BTB0_9FLAO</name>
<accession>A0A497YRS3</accession>
<keyword evidence="4" id="KW-1185">Reference proteome</keyword>
<proteinExistence type="predicted"/>
<dbReference type="GO" id="GO:0033104">
    <property type="term" value="C:type VI protein secretion system complex"/>
    <property type="evidence" value="ECO:0007669"/>
    <property type="project" value="InterPro"/>
</dbReference>
<dbReference type="RefSeq" id="WP_099215493.1">
    <property type="nucleotide sequence ID" value="NZ_JAUYVU010000012.1"/>
</dbReference>
<dbReference type="InterPro" id="IPR041408">
    <property type="entry name" value="Hcp_Tssd"/>
</dbReference>
<evidence type="ECO:0000313" key="4">
    <source>
        <dbReference type="Proteomes" id="UP001242342"/>
    </source>
</evidence>
<comment type="caution">
    <text evidence="2">The sequence shown here is derived from an EMBL/GenBank/DDBJ whole genome shotgun (WGS) entry which is preliminary data.</text>
</comment>
<dbReference type="EMBL" id="JAUYVU010000012">
    <property type="protein sequence ID" value="MDP2542586.1"/>
    <property type="molecule type" value="Genomic_DNA"/>
</dbReference>
<gene>
    <name evidence="1" type="primary">tssD</name>
    <name evidence="2" type="ORF">CSC81_09335</name>
    <name evidence="1" type="ORF">Q8W23_13985</name>
</gene>
<accession>A0A2G1BTB0</accession>
<protein>
    <submittedName>
        <fullName evidence="1">Type VI secretion system tube protein TssD</fullName>
    </submittedName>
</protein>
<organism evidence="2 3">
    <name type="scientific">Tenacibaculum discolor</name>
    <dbReference type="NCBI Taxonomy" id="361581"/>
    <lineage>
        <taxon>Bacteria</taxon>
        <taxon>Pseudomonadati</taxon>
        <taxon>Bacteroidota</taxon>
        <taxon>Flavobacteriia</taxon>
        <taxon>Flavobacteriales</taxon>
        <taxon>Flavobacteriaceae</taxon>
        <taxon>Tenacibaculum</taxon>
    </lineage>
</organism>
<reference evidence="2" key="2">
    <citation type="submission" date="2017-10" db="EMBL/GenBank/DDBJ databases">
        <authorList>
            <person name="Enke T.N."/>
            <person name="Cordero O.X."/>
        </authorList>
    </citation>
    <scope>NUCLEOTIDE SEQUENCE</scope>
    <source>
        <strain evidence="2">4G03</strain>
    </source>
</reference>